<dbReference type="AlphaFoldDB" id="A0A6M3XQF7"/>
<dbReference type="EMBL" id="MT144830">
    <property type="protein sequence ID" value="QJI00122.1"/>
    <property type="molecule type" value="Genomic_DNA"/>
</dbReference>
<reference evidence="2" key="1">
    <citation type="submission" date="2020-03" db="EMBL/GenBank/DDBJ databases">
        <title>The deep terrestrial virosphere.</title>
        <authorList>
            <person name="Holmfeldt K."/>
            <person name="Nilsson E."/>
            <person name="Simone D."/>
            <person name="Lopez-Fernandez M."/>
            <person name="Wu X."/>
            <person name="de Brujin I."/>
            <person name="Lundin D."/>
            <person name="Andersson A."/>
            <person name="Bertilsson S."/>
            <person name="Dopson M."/>
        </authorList>
    </citation>
    <scope>NUCLEOTIDE SEQUENCE</scope>
    <source>
        <strain evidence="2">TM448B01831</strain>
    </source>
</reference>
<evidence type="ECO:0000313" key="2">
    <source>
        <dbReference type="EMBL" id="QJI00122.1"/>
    </source>
</evidence>
<feature type="region of interest" description="Disordered" evidence="1">
    <location>
        <begin position="21"/>
        <end position="45"/>
    </location>
</feature>
<sequence length="808" mass="87876">MSSITFDATLDSSKLESSIKQSKKTVQDWAGEVEKSGGKAERSFGKLDTSLKDSIKHQKEYIKGLTKEVGEMQRAFDKATAGIKKSKMGEELGQAKRRLGEATGELIGMQNEQIAVNNKQKESTDTLTGSIGKWVLSLGGAALALRAVKEAVLATTVGLNAFNIAGAAAKQVMYNLVTAGNLTEGLQGVVEAQRELNRLRFQDKLDTYKAKKEMLEYNEALIEAKDQTNSVIDRIKAYDDAITHKKKSTEIEIQSVKDQIAAYKKILDASPGNEKAMMALIDLGTKLVDLRVRETSAMKEISSMRSGLIKKDADDEAKRLKEQEDKIKAAADKQIAVYNSISEQQKLLNEAVISGTDAEIKVIAERIVLLQEELVLREKLTKQAIGAAIVRGEPIGKANIPGIPTLTSAIPISSILAPGPNALKEVSKYIEGTTMLTKKALAEVAKAKEKYADDDKRADEEKIENTKKLIGNAILFTDQLVSQLDLTQEQTEAIGLLSGTIVQLVEGNFLGAALGILAKVIGVFGQMGDVVSEPTWKKQIAAWDALIERQKRVIELSERTGGTEAALKMAVALAQKELDDINAAIAQAWERRGTPSQEILDAQRQAINDLFDAQQALNDFLTGGITQIDIAGTIAQGFKDGLSSATDFADKFDDLMRNAINSSLMELSKPAVTAWYKKFAADMASEGGLDSEEIVNLKKEWDAIIAAEEKRREAIYAIAGISDNAIANVGLTGQIRRDITEETGTELLGLFRRFADEQRVVKDYSIMGVSHLVGIEANTMNTVLELQKAVVELQSINTNTKQVAVAGL</sequence>
<proteinExistence type="predicted"/>
<evidence type="ECO:0000256" key="1">
    <source>
        <dbReference type="SAM" id="MobiDB-lite"/>
    </source>
</evidence>
<organism evidence="2">
    <name type="scientific">viral metagenome</name>
    <dbReference type="NCBI Taxonomy" id="1070528"/>
    <lineage>
        <taxon>unclassified sequences</taxon>
        <taxon>metagenomes</taxon>
        <taxon>organismal metagenomes</taxon>
    </lineage>
</organism>
<feature type="compositionally biased region" description="Basic and acidic residues" evidence="1">
    <location>
        <begin position="32"/>
        <end position="45"/>
    </location>
</feature>
<name>A0A6M3XQF7_9ZZZZ</name>
<gene>
    <name evidence="2" type="ORF">TM448B01831_0003</name>
</gene>
<protein>
    <submittedName>
        <fullName evidence="2">Putative tail tape measure protein</fullName>
    </submittedName>
</protein>
<accession>A0A6M3XQF7</accession>